<keyword evidence="3" id="KW-1185">Reference proteome</keyword>
<accession>A0ABR4AIC4</accession>
<dbReference type="Pfam" id="PF08719">
    <property type="entry name" value="NADAR"/>
    <property type="match status" value="1"/>
</dbReference>
<feature type="domain" description="NADAR" evidence="1">
    <location>
        <begin position="3"/>
        <end position="130"/>
    </location>
</feature>
<evidence type="ECO:0000313" key="2">
    <source>
        <dbReference type="EMBL" id="KAL2045522.1"/>
    </source>
</evidence>
<dbReference type="CDD" id="cd15457">
    <property type="entry name" value="NADAR"/>
    <property type="match status" value="1"/>
</dbReference>
<dbReference type="InterPro" id="IPR012816">
    <property type="entry name" value="NADAR"/>
</dbReference>
<organism evidence="2 3">
    <name type="scientific">Stereocaulon virgatum</name>
    <dbReference type="NCBI Taxonomy" id="373712"/>
    <lineage>
        <taxon>Eukaryota</taxon>
        <taxon>Fungi</taxon>
        <taxon>Dikarya</taxon>
        <taxon>Ascomycota</taxon>
        <taxon>Pezizomycotina</taxon>
        <taxon>Lecanoromycetes</taxon>
        <taxon>OSLEUM clade</taxon>
        <taxon>Lecanoromycetidae</taxon>
        <taxon>Lecanorales</taxon>
        <taxon>Lecanorineae</taxon>
        <taxon>Stereocaulaceae</taxon>
        <taxon>Stereocaulon</taxon>
    </lineage>
</organism>
<dbReference type="NCBIfam" id="TIGR02464">
    <property type="entry name" value="ribofla_fusion"/>
    <property type="match status" value="1"/>
</dbReference>
<name>A0ABR4AIC4_9LECA</name>
<proteinExistence type="predicted"/>
<dbReference type="EMBL" id="JBEFKJ010000006">
    <property type="protein sequence ID" value="KAL2045522.1"/>
    <property type="molecule type" value="Genomic_DNA"/>
</dbReference>
<protein>
    <recommendedName>
        <fullName evidence="1">NADAR domain-containing protein</fullName>
    </recommendedName>
</protein>
<sequence length="132" mass="14894">MPVQFRTTEQYTTYFKALLMDDDEVAKKLLATSGPGESKALGRQVKNFDQEVWDANCGGVVERANLLKFSQDERLKGILLGTGNREIVETSPNDRFWGIGFDSEHALGNEKEWGENDLGKALMRVRDQLRKG</sequence>
<evidence type="ECO:0000313" key="3">
    <source>
        <dbReference type="Proteomes" id="UP001590950"/>
    </source>
</evidence>
<gene>
    <name evidence="2" type="ORF">N7G274_001950</name>
</gene>
<evidence type="ECO:0000259" key="1">
    <source>
        <dbReference type="Pfam" id="PF08719"/>
    </source>
</evidence>
<reference evidence="2 3" key="1">
    <citation type="submission" date="2024-09" db="EMBL/GenBank/DDBJ databases">
        <title>Rethinking Asexuality: The Enigmatic Case of Functional Sexual Genes in Lepraria (Stereocaulaceae).</title>
        <authorList>
            <person name="Doellman M."/>
            <person name="Sun Y."/>
            <person name="Barcenas-Pena A."/>
            <person name="Lumbsch H.T."/>
            <person name="Grewe F."/>
        </authorList>
    </citation>
    <scope>NUCLEOTIDE SEQUENCE [LARGE SCALE GENOMIC DNA]</scope>
    <source>
        <strain evidence="2 3">Mercado 3170</strain>
    </source>
</reference>
<dbReference type="SUPFAM" id="SSF143990">
    <property type="entry name" value="YbiA-like"/>
    <property type="match status" value="1"/>
</dbReference>
<dbReference type="Proteomes" id="UP001590950">
    <property type="component" value="Unassembled WGS sequence"/>
</dbReference>
<comment type="caution">
    <text evidence="2">The sequence shown here is derived from an EMBL/GenBank/DDBJ whole genome shotgun (WGS) entry which is preliminary data.</text>
</comment>
<dbReference type="Gene3D" id="1.10.357.40">
    <property type="entry name" value="YbiA-like"/>
    <property type="match status" value="1"/>
</dbReference>
<dbReference type="InterPro" id="IPR037238">
    <property type="entry name" value="YbiA-like_sf"/>
</dbReference>